<feature type="transmembrane region" description="Helical" evidence="1">
    <location>
        <begin position="694"/>
        <end position="716"/>
    </location>
</feature>
<sequence>MIPKLSVFQNLSKCVFCIIFFPSCLKARENIIIKNLDLFLQAQSNCELSLAYFGNLDLPSPISRPVQITQQTPPWANYSNPNRTSLVVQHVNPIYRSRSRRPQCLLYMIVILDLDIFDAIRYNSMRAEFTHPTIKVNEKGVPYNKFHPNFPSSTVVCFYPAQFHFDLFRWQHDLLALPDYIATPTIYVVKMMASLEPESVYLPLVTNFVWCLGRPAAVKVAAYFYQMRAGVGDQACLDRVLFRRNYGHGQKLMWEMSIVRFLKVVKKVEFDVGIDLALKKVWDKNFTDIIQPIKGRSLAELVDDERLGLAELMLIGNTSFSFITCGSIRDEGLRFDGYLKPLDNSVWTAILICSALLSLLMMYHVVSPGSDLIHRTKLSLIYAFIGVLSVNVETFPSTTKRYKPVARLLLAAFALVSILTINVYKSVVTNDITAPLGSLQPTLFSHLVPHNFKMIGSFLNSDYYTEDSGLAIPITLSKYRIGYGELDEEFHVQMELWKRRNGLDPVRNYTISDIFRYFKCNSLTESGDLDKLTMSLPCSYHRNETIEFLARNPEWINNLEKMFHQTELARLIAIAEYMDIAKIPDKIADCKKSAFVFRTSSMATRHLINKILGPIGRSHKNRKPYVVSKDTLFSKRVFLMFLKLGWYSSMVRLKFAGVFEGGLYTFWENMIKYAQTAVAQTNMMKDDSHQGQELLSNIGTSFIILLIGLLFSLVVVSCENPKSVVSAVVKPVRIIYRLARACIKRKRKARKGQYFTK</sequence>
<gene>
    <name evidence="2" type="ORF">Fcan01_26156</name>
</gene>
<keyword evidence="1" id="KW-0472">Membrane</keyword>
<feature type="transmembrane region" description="Helical" evidence="1">
    <location>
        <begin position="405"/>
        <end position="424"/>
    </location>
</feature>
<dbReference type="AlphaFoldDB" id="A0A226D2I3"/>
<evidence type="ECO:0000313" key="3">
    <source>
        <dbReference type="Proteomes" id="UP000198287"/>
    </source>
</evidence>
<keyword evidence="1" id="KW-1133">Transmembrane helix</keyword>
<accession>A0A226D2I3</accession>
<evidence type="ECO:0000313" key="2">
    <source>
        <dbReference type="EMBL" id="OXA39084.1"/>
    </source>
</evidence>
<dbReference type="Proteomes" id="UP000198287">
    <property type="component" value="Unassembled WGS sequence"/>
</dbReference>
<protein>
    <submittedName>
        <fullName evidence="2">Uncharacterized protein</fullName>
    </submittedName>
</protein>
<dbReference type="EMBL" id="LNIX01000041">
    <property type="protein sequence ID" value="OXA39084.1"/>
    <property type="molecule type" value="Genomic_DNA"/>
</dbReference>
<feature type="transmembrane region" description="Helical" evidence="1">
    <location>
        <begin position="346"/>
        <end position="366"/>
    </location>
</feature>
<feature type="transmembrane region" description="Helical" evidence="1">
    <location>
        <begin position="378"/>
        <end position="399"/>
    </location>
</feature>
<evidence type="ECO:0000256" key="1">
    <source>
        <dbReference type="SAM" id="Phobius"/>
    </source>
</evidence>
<keyword evidence="3" id="KW-1185">Reference proteome</keyword>
<proteinExistence type="predicted"/>
<reference evidence="2 3" key="1">
    <citation type="submission" date="2015-12" db="EMBL/GenBank/DDBJ databases">
        <title>The genome of Folsomia candida.</title>
        <authorList>
            <person name="Faddeeva A."/>
            <person name="Derks M.F."/>
            <person name="Anvar Y."/>
            <person name="Smit S."/>
            <person name="Van Straalen N."/>
            <person name="Roelofs D."/>
        </authorList>
    </citation>
    <scope>NUCLEOTIDE SEQUENCE [LARGE SCALE GENOMIC DNA]</scope>
    <source>
        <strain evidence="2 3">VU population</strain>
        <tissue evidence="2">Whole body</tissue>
    </source>
</reference>
<comment type="caution">
    <text evidence="2">The sequence shown here is derived from an EMBL/GenBank/DDBJ whole genome shotgun (WGS) entry which is preliminary data.</text>
</comment>
<organism evidence="2 3">
    <name type="scientific">Folsomia candida</name>
    <name type="common">Springtail</name>
    <dbReference type="NCBI Taxonomy" id="158441"/>
    <lineage>
        <taxon>Eukaryota</taxon>
        <taxon>Metazoa</taxon>
        <taxon>Ecdysozoa</taxon>
        <taxon>Arthropoda</taxon>
        <taxon>Hexapoda</taxon>
        <taxon>Collembola</taxon>
        <taxon>Entomobryomorpha</taxon>
        <taxon>Isotomoidea</taxon>
        <taxon>Isotomidae</taxon>
        <taxon>Proisotominae</taxon>
        <taxon>Folsomia</taxon>
    </lineage>
</organism>
<keyword evidence="1" id="KW-0812">Transmembrane</keyword>
<name>A0A226D2I3_FOLCA</name>